<dbReference type="AlphaFoldDB" id="A0A4S5BF12"/>
<dbReference type="InterPro" id="IPR058624">
    <property type="entry name" value="MdtA-like_HH"/>
</dbReference>
<proteinExistence type="predicted"/>
<protein>
    <submittedName>
        <fullName evidence="4">HlyD family secretion protein</fullName>
    </submittedName>
</protein>
<evidence type="ECO:0000313" key="4">
    <source>
        <dbReference type="EMBL" id="THJ30887.1"/>
    </source>
</evidence>
<reference evidence="4 5" key="1">
    <citation type="submission" date="2019-04" db="EMBL/GenBank/DDBJ databases">
        <title>Lampropedia sp YIM MLB12 draf genome.</title>
        <authorList>
            <person name="Wang Y.-X."/>
        </authorList>
    </citation>
    <scope>NUCLEOTIDE SEQUENCE [LARGE SCALE GENOMIC DNA]</scope>
    <source>
        <strain evidence="4 5">YIM MLB12</strain>
    </source>
</reference>
<evidence type="ECO:0000256" key="1">
    <source>
        <dbReference type="SAM" id="Coils"/>
    </source>
</evidence>
<feature type="coiled-coil region" evidence="1">
    <location>
        <begin position="85"/>
        <end position="192"/>
    </location>
</feature>
<evidence type="ECO:0000313" key="5">
    <source>
        <dbReference type="Proteomes" id="UP000306236"/>
    </source>
</evidence>
<dbReference type="Pfam" id="PF25954">
    <property type="entry name" value="Beta-barrel_RND_2"/>
    <property type="match status" value="1"/>
</dbReference>
<gene>
    <name evidence="4" type="ORF">E8K88_16575</name>
</gene>
<comment type="caution">
    <text evidence="4">The sequence shown here is derived from an EMBL/GenBank/DDBJ whole genome shotgun (WGS) entry which is preliminary data.</text>
</comment>
<dbReference type="PRINTS" id="PR01490">
    <property type="entry name" value="RTXTOXIND"/>
</dbReference>
<dbReference type="Gene3D" id="2.40.30.170">
    <property type="match status" value="1"/>
</dbReference>
<dbReference type="RefSeq" id="WP_136407792.1">
    <property type="nucleotide sequence ID" value="NZ_SSWX01000031.1"/>
</dbReference>
<dbReference type="Gene3D" id="2.40.50.100">
    <property type="match status" value="1"/>
</dbReference>
<dbReference type="Gene3D" id="1.10.287.470">
    <property type="entry name" value="Helix hairpin bin"/>
    <property type="match status" value="1"/>
</dbReference>
<dbReference type="InterPro" id="IPR050739">
    <property type="entry name" value="MFP"/>
</dbReference>
<name>A0A4S5BF12_9BURK</name>
<keyword evidence="1" id="KW-0175">Coiled coil</keyword>
<evidence type="ECO:0000259" key="2">
    <source>
        <dbReference type="Pfam" id="PF25876"/>
    </source>
</evidence>
<feature type="domain" description="Multidrug resistance protein MdtA-like alpha-helical hairpin" evidence="2">
    <location>
        <begin position="128"/>
        <end position="189"/>
    </location>
</feature>
<dbReference type="Pfam" id="PF25876">
    <property type="entry name" value="HH_MFP_RND"/>
    <property type="match status" value="1"/>
</dbReference>
<dbReference type="Proteomes" id="UP000306236">
    <property type="component" value="Unassembled WGS sequence"/>
</dbReference>
<dbReference type="SUPFAM" id="SSF111369">
    <property type="entry name" value="HlyD-like secretion proteins"/>
    <property type="match status" value="3"/>
</dbReference>
<accession>A0A4S5BF12</accession>
<dbReference type="PANTHER" id="PTHR30386:SF24">
    <property type="entry name" value="MULTIDRUG RESISTANCE EFFLUX PUMP"/>
    <property type="match status" value="1"/>
</dbReference>
<dbReference type="OrthoDB" id="9811754at2"/>
<dbReference type="InterPro" id="IPR058792">
    <property type="entry name" value="Beta-barrel_RND_2"/>
</dbReference>
<organism evidence="4 5">
    <name type="scientific">Lampropedia aestuarii</name>
    <dbReference type="NCBI Taxonomy" id="2562762"/>
    <lineage>
        <taxon>Bacteria</taxon>
        <taxon>Pseudomonadati</taxon>
        <taxon>Pseudomonadota</taxon>
        <taxon>Betaproteobacteria</taxon>
        <taxon>Burkholderiales</taxon>
        <taxon>Comamonadaceae</taxon>
        <taxon>Lampropedia</taxon>
    </lineage>
</organism>
<keyword evidence="5" id="KW-1185">Reference proteome</keyword>
<dbReference type="EMBL" id="SSWX01000031">
    <property type="protein sequence ID" value="THJ30887.1"/>
    <property type="molecule type" value="Genomic_DNA"/>
</dbReference>
<dbReference type="PANTHER" id="PTHR30386">
    <property type="entry name" value="MEMBRANE FUSION SUBUNIT OF EMRAB-TOLC MULTIDRUG EFFLUX PUMP"/>
    <property type="match status" value="1"/>
</dbReference>
<sequence>MSQVVRFIRLRGHWLFLLAALVSAALVLYAWRLPPFHTGIETTENAYVRGAVTVVAPKVDGYIAEVLVQDYDAVQAGQVLVRLDSRNYQQKLDAAKGQLAVQEANLANSAQTQRSRQASTGSAKAQIAAADAELANAKAQLTRAQADMRRAEPLAADGSLSQRERDQTEAALKQAEAALKRAQAAREQALAGQVVANEDLRAAGVNQEALEAAVQSAKAAVALAQIDLDNTEIRAPQAGHVGEVGAKLGQYVAPGTQLLAVVPSQVWVIANFKETQTSHMEPGQSARFHVDALDGVELAGHVERISPATGSEFSVIKPDNATGNFVKIPQRLSVRIAVDPDQAAAERMRPGMSVVVSVDTNTHAPATTTSAAIAPKV</sequence>
<evidence type="ECO:0000259" key="3">
    <source>
        <dbReference type="Pfam" id="PF25954"/>
    </source>
</evidence>
<feature type="domain" description="CusB-like beta-barrel" evidence="3">
    <location>
        <begin position="265"/>
        <end position="309"/>
    </location>
</feature>